<dbReference type="EMBL" id="JARKIE010000042">
    <property type="protein sequence ID" value="KAJ7694339.1"/>
    <property type="molecule type" value="Genomic_DNA"/>
</dbReference>
<evidence type="ECO:0000313" key="3">
    <source>
        <dbReference type="Proteomes" id="UP001221757"/>
    </source>
</evidence>
<evidence type="ECO:0000313" key="2">
    <source>
        <dbReference type="EMBL" id="KAJ7694339.1"/>
    </source>
</evidence>
<protein>
    <submittedName>
        <fullName evidence="2">Uncharacterized protein</fullName>
    </submittedName>
</protein>
<dbReference type="AlphaFoldDB" id="A0AAD7DLV5"/>
<comment type="caution">
    <text evidence="2">The sequence shown here is derived from an EMBL/GenBank/DDBJ whole genome shotgun (WGS) entry which is preliminary data.</text>
</comment>
<feature type="region of interest" description="Disordered" evidence="1">
    <location>
        <begin position="354"/>
        <end position="383"/>
    </location>
</feature>
<reference evidence="2" key="1">
    <citation type="submission" date="2023-03" db="EMBL/GenBank/DDBJ databases">
        <title>Massive genome expansion in bonnet fungi (Mycena s.s.) driven by repeated elements and novel gene families across ecological guilds.</title>
        <authorList>
            <consortium name="Lawrence Berkeley National Laboratory"/>
            <person name="Harder C.B."/>
            <person name="Miyauchi S."/>
            <person name="Viragh M."/>
            <person name="Kuo A."/>
            <person name="Thoen E."/>
            <person name="Andreopoulos B."/>
            <person name="Lu D."/>
            <person name="Skrede I."/>
            <person name="Drula E."/>
            <person name="Henrissat B."/>
            <person name="Morin E."/>
            <person name="Kohler A."/>
            <person name="Barry K."/>
            <person name="LaButti K."/>
            <person name="Morin E."/>
            <person name="Salamov A."/>
            <person name="Lipzen A."/>
            <person name="Mereny Z."/>
            <person name="Hegedus B."/>
            <person name="Baldrian P."/>
            <person name="Stursova M."/>
            <person name="Weitz H."/>
            <person name="Taylor A."/>
            <person name="Grigoriev I.V."/>
            <person name="Nagy L.G."/>
            <person name="Martin F."/>
            <person name="Kauserud H."/>
        </authorList>
    </citation>
    <scope>NUCLEOTIDE SEQUENCE</scope>
    <source>
        <strain evidence="2">CBHHK067</strain>
    </source>
</reference>
<gene>
    <name evidence="2" type="ORF">B0H17DRAFT_1178622</name>
</gene>
<feature type="compositionally biased region" description="Basic and acidic residues" evidence="1">
    <location>
        <begin position="230"/>
        <end position="243"/>
    </location>
</feature>
<sequence>MNSPRLVQPVLRRDPACLRCISAFGTGAAHRVEHAAANDVANLGRLERKIDYLGKLEKDRLERLGHRLSDRRLAALMLGTLLERLAHEERVEHVLAGAPPILSMPTGMVHWGIREGKLIAAGSNRHRLGFTNAPATHSASSVSPAHEGREAVEEARLERAGVLNGDGCKVAEASTAPGRGVRGVRREWRGGARRRVDEDREVLRPMSHMERRGQGRQRCGEGGCEVRRTRGDEDIEHEERRATEAQQAGEAGDVARLKKRQLRAAHRRAREEADADGRGVRDEVADPRELRRVRAIDDVQLARGPHAQIAQEGRGPVPSNYTLRCGACGAAGYQIAEEAACAVLFGSDREVVVPRGGDPGARDESAVVSTGSNSREPTNKDKKPRLFFRRSGMFYPGCHCGKRIARNSLYDLVKFAFHYERA</sequence>
<evidence type="ECO:0000256" key="1">
    <source>
        <dbReference type="SAM" id="MobiDB-lite"/>
    </source>
</evidence>
<feature type="compositionally biased region" description="Polar residues" evidence="1">
    <location>
        <begin position="367"/>
        <end position="376"/>
    </location>
</feature>
<organism evidence="2 3">
    <name type="scientific">Mycena rosella</name>
    <name type="common">Pink bonnet</name>
    <name type="synonym">Agaricus rosellus</name>
    <dbReference type="NCBI Taxonomy" id="1033263"/>
    <lineage>
        <taxon>Eukaryota</taxon>
        <taxon>Fungi</taxon>
        <taxon>Dikarya</taxon>
        <taxon>Basidiomycota</taxon>
        <taxon>Agaricomycotina</taxon>
        <taxon>Agaricomycetes</taxon>
        <taxon>Agaricomycetidae</taxon>
        <taxon>Agaricales</taxon>
        <taxon>Marasmiineae</taxon>
        <taxon>Mycenaceae</taxon>
        <taxon>Mycena</taxon>
    </lineage>
</organism>
<keyword evidence="3" id="KW-1185">Reference proteome</keyword>
<accession>A0AAD7DLV5</accession>
<feature type="compositionally biased region" description="Basic and acidic residues" evidence="1">
    <location>
        <begin position="269"/>
        <end position="282"/>
    </location>
</feature>
<name>A0AAD7DLV5_MYCRO</name>
<feature type="region of interest" description="Disordered" evidence="1">
    <location>
        <begin position="230"/>
        <end position="282"/>
    </location>
</feature>
<feature type="compositionally biased region" description="Basic residues" evidence="1">
    <location>
        <begin position="257"/>
        <end position="268"/>
    </location>
</feature>
<dbReference type="Proteomes" id="UP001221757">
    <property type="component" value="Unassembled WGS sequence"/>
</dbReference>
<proteinExistence type="predicted"/>